<reference evidence="2" key="1">
    <citation type="submission" date="2023-03" db="EMBL/GenBank/DDBJ databases">
        <title>Massive genome expansion in bonnet fungi (Mycena s.s.) driven by repeated elements and novel gene families across ecological guilds.</title>
        <authorList>
            <consortium name="Lawrence Berkeley National Laboratory"/>
            <person name="Harder C.B."/>
            <person name="Miyauchi S."/>
            <person name="Viragh M."/>
            <person name="Kuo A."/>
            <person name="Thoen E."/>
            <person name="Andreopoulos B."/>
            <person name="Lu D."/>
            <person name="Skrede I."/>
            <person name="Drula E."/>
            <person name="Henrissat B."/>
            <person name="Morin E."/>
            <person name="Kohler A."/>
            <person name="Barry K."/>
            <person name="LaButti K."/>
            <person name="Morin E."/>
            <person name="Salamov A."/>
            <person name="Lipzen A."/>
            <person name="Mereny Z."/>
            <person name="Hegedus B."/>
            <person name="Baldrian P."/>
            <person name="Stursova M."/>
            <person name="Weitz H."/>
            <person name="Taylor A."/>
            <person name="Grigoriev I.V."/>
            <person name="Nagy L.G."/>
            <person name="Martin F."/>
            <person name="Kauserud H."/>
        </authorList>
    </citation>
    <scope>NUCLEOTIDE SEQUENCE</scope>
    <source>
        <strain evidence="2">CBHHK002</strain>
    </source>
</reference>
<dbReference type="Proteomes" id="UP001218218">
    <property type="component" value="Unassembled WGS sequence"/>
</dbReference>
<feature type="region of interest" description="Disordered" evidence="1">
    <location>
        <begin position="1"/>
        <end position="20"/>
    </location>
</feature>
<sequence>MGIAGRTLSETDPTESTDGWRSNAKDAVGCVSLSHKFKCLLIDIIRTNAWKKDGESMRLRFGNMIDEAEKKWACNVLGLLTDNDGGSKKGRKVLGDVSPWLLLFPCCGHQGQLILAKYLRENPKAAQIFEELIDCVNWINSKDKVRDIFDKTQLEMDKYGKILAYILPNLTRWTTHLVAALRFAILKAPIRNAILNKRAESSRRKRDEMREDAMAQCATLEPNAWWDDLEKIIPDLEHICYLTNIAQSDQVRPDQFLLALTGLFLHFRTHVCAHRKRFKELDQSVFILALVLNPFQKLSRFGDKANIDQFVLSTEIVTERINSRPPSTPRTPEAQQQHDARQKLAIRSLSVALMQYLSGTGPFANWEKPHIQETYCKLHGNNPIPYWEAFRTNGQVAELAKFALRLLYLVMNQAGLECWFSDFSNKKNKKCNRLGLTKMGQQSKVMRNLREKQFAEGLAEKREGRENHSEAQTKLLLAVPRYAAALLSDTDDSDGEATEQVSVILKSKAAWRRQLAKWEQELRDAEAEAPNWEASAPPSGCESVTEESLYMELLAAEYSDEEPDAGAQEGSGDDFEA</sequence>
<evidence type="ECO:0008006" key="4">
    <source>
        <dbReference type="Google" id="ProtNLM"/>
    </source>
</evidence>
<name>A0AAD6Z853_9AGAR</name>
<dbReference type="AlphaFoldDB" id="A0AAD6Z853"/>
<feature type="region of interest" description="Disordered" evidence="1">
    <location>
        <begin position="556"/>
        <end position="577"/>
    </location>
</feature>
<organism evidence="2 3">
    <name type="scientific">Mycena albidolilacea</name>
    <dbReference type="NCBI Taxonomy" id="1033008"/>
    <lineage>
        <taxon>Eukaryota</taxon>
        <taxon>Fungi</taxon>
        <taxon>Dikarya</taxon>
        <taxon>Basidiomycota</taxon>
        <taxon>Agaricomycotina</taxon>
        <taxon>Agaricomycetes</taxon>
        <taxon>Agaricomycetidae</taxon>
        <taxon>Agaricales</taxon>
        <taxon>Marasmiineae</taxon>
        <taxon>Mycenaceae</taxon>
        <taxon>Mycena</taxon>
    </lineage>
</organism>
<dbReference type="EMBL" id="JARIHO010000077">
    <property type="protein sequence ID" value="KAJ7310796.1"/>
    <property type="molecule type" value="Genomic_DNA"/>
</dbReference>
<feature type="region of interest" description="Disordered" evidence="1">
    <location>
        <begin position="524"/>
        <end position="544"/>
    </location>
</feature>
<evidence type="ECO:0000313" key="3">
    <source>
        <dbReference type="Proteomes" id="UP001218218"/>
    </source>
</evidence>
<evidence type="ECO:0000256" key="1">
    <source>
        <dbReference type="SAM" id="MobiDB-lite"/>
    </source>
</evidence>
<protein>
    <recommendedName>
        <fullName evidence="4">DUF659 domain-containing protein</fullName>
    </recommendedName>
</protein>
<accession>A0AAD6Z853</accession>
<dbReference type="SUPFAM" id="SSF53098">
    <property type="entry name" value="Ribonuclease H-like"/>
    <property type="match status" value="1"/>
</dbReference>
<evidence type="ECO:0000313" key="2">
    <source>
        <dbReference type="EMBL" id="KAJ7310796.1"/>
    </source>
</evidence>
<feature type="compositionally biased region" description="Polar residues" evidence="1">
    <location>
        <begin position="8"/>
        <end position="20"/>
    </location>
</feature>
<comment type="caution">
    <text evidence="2">The sequence shown here is derived from an EMBL/GenBank/DDBJ whole genome shotgun (WGS) entry which is preliminary data.</text>
</comment>
<proteinExistence type="predicted"/>
<dbReference type="InterPro" id="IPR012337">
    <property type="entry name" value="RNaseH-like_sf"/>
</dbReference>
<keyword evidence="3" id="KW-1185">Reference proteome</keyword>
<gene>
    <name evidence="2" type="ORF">DFH08DRAFT_1046089</name>
</gene>